<organism evidence="2 3">
    <name type="scientific">Ostreobium quekettii</name>
    <dbReference type="NCBI Taxonomy" id="121088"/>
    <lineage>
        <taxon>Eukaryota</taxon>
        <taxon>Viridiplantae</taxon>
        <taxon>Chlorophyta</taxon>
        <taxon>core chlorophytes</taxon>
        <taxon>Ulvophyceae</taxon>
        <taxon>TCBD clade</taxon>
        <taxon>Bryopsidales</taxon>
        <taxon>Ostreobineae</taxon>
        <taxon>Ostreobiaceae</taxon>
        <taxon>Ostreobium</taxon>
    </lineage>
</organism>
<evidence type="ECO:0000313" key="2">
    <source>
        <dbReference type="EMBL" id="CAD7700339.1"/>
    </source>
</evidence>
<dbReference type="Pfam" id="PF14770">
    <property type="entry name" value="TMEM18"/>
    <property type="match status" value="1"/>
</dbReference>
<proteinExistence type="predicted"/>
<dbReference type="EMBL" id="CAJHUC010001229">
    <property type="protein sequence ID" value="CAD7700339.1"/>
    <property type="molecule type" value="Genomic_DNA"/>
</dbReference>
<keyword evidence="1" id="KW-0812">Transmembrane</keyword>
<feature type="transmembrane region" description="Helical" evidence="1">
    <location>
        <begin position="108"/>
        <end position="132"/>
    </location>
</feature>
<accession>A0A8S1J3D0</accession>
<keyword evidence="3" id="KW-1185">Reference proteome</keyword>
<gene>
    <name evidence="2" type="ORF">OSTQU699_LOCUS5698</name>
</gene>
<dbReference type="OrthoDB" id="411535at2759"/>
<dbReference type="Proteomes" id="UP000708148">
    <property type="component" value="Unassembled WGS sequence"/>
</dbReference>
<evidence type="ECO:0008006" key="4">
    <source>
        <dbReference type="Google" id="ProtNLM"/>
    </source>
</evidence>
<comment type="caution">
    <text evidence="2">The sequence shown here is derived from an EMBL/GenBank/DDBJ whole genome shotgun (WGS) entry which is preliminary data.</text>
</comment>
<evidence type="ECO:0000313" key="3">
    <source>
        <dbReference type="Proteomes" id="UP000708148"/>
    </source>
</evidence>
<name>A0A8S1J3D0_9CHLO</name>
<evidence type="ECO:0000256" key="1">
    <source>
        <dbReference type="SAM" id="Phobius"/>
    </source>
</evidence>
<keyword evidence="1" id="KW-1133">Transmembrane helix</keyword>
<dbReference type="AlphaFoldDB" id="A0A8S1J3D0"/>
<feature type="transmembrane region" description="Helical" evidence="1">
    <location>
        <begin position="69"/>
        <end position="88"/>
    </location>
</feature>
<keyword evidence="1" id="KW-0472">Membrane</keyword>
<dbReference type="InterPro" id="IPR026721">
    <property type="entry name" value="TMEM18"/>
</dbReference>
<reference evidence="2" key="1">
    <citation type="submission" date="2020-12" db="EMBL/GenBank/DDBJ databases">
        <authorList>
            <person name="Iha C."/>
        </authorList>
    </citation>
    <scope>NUCLEOTIDE SEQUENCE</scope>
</reference>
<protein>
    <recommendedName>
        <fullName evidence="4">Transmembrane protein 18</fullName>
    </recommendedName>
</protein>
<feature type="transmembrane region" description="Helical" evidence="1">
    <location>
        <begin position="45"/>
        <end position="62"/>
    </location>
</feature>
<sequence>MDALLEPLEALMADIREKWSELSGEQGILESLTEFAKAIDWTEPLVVSLLSFHAVLLLLVVAMRKNGSFQAAVFFLGVSIVFCAESLNKWMAANWRTFARQPYFDPNGIFMSTMLSGPIMLVLFLQLINYLWEASSLLVSLKRRQLMHQACQRRAESQDGQDSKKHK</sequence>